<keyword evidence="4 7" id="KW-0560">Oxidoreductase</keyword>
<dbReference type="PIRSF" id="PIRSF500134">
    <property type="entry name" value="UDPglc_DH_bac"/>
    <property type="match status" value="1"/>
</dbReference>
<dbReference type="GO" id="GO:0006065">
    <property type="term" value="P:UDP-glucuronate biosynthetic process"/>
    <property type="evidence" value="ECO:0007669"/>
    <property type="project" value="UniProtKB-UniPathway"/>
</dbReference>
<comment type="pathway">
    <text evidence="1">Nucleotide-sugar biosynthesis; UDP-alpha-D-glucuronate biosynthesis; UDP-alpha-D-glucuronate from UDP-alpha-D-glucose: step 1/1.</text>
</comment>
<keyword evidence="5 7" id="KW-0520">NAD</keyword>
<evidence type="ECO:0000256" key="9">
    <source>
        <dbReference type="PIRSR" id="PIRSR500134-2"/>
    </source>
</evidence>
<accession>A0A5C4TC82</accession>
<dbReference type="Pfam" id="PF03721">
    <property type="entry name" value="UDPG_MGDP_dh_N"/>
    <property type="match status" value="1"/>
</dbReference>
<dbReference type="InterPro" id="IPR001732">
    <property type="entry name" value="UDP-Glc/GDP-Man_DH_N"/>
</dbReference>
<feature type="domain" description="UDP-glucose/GDP-mannose dehydrogenase C-terminal" evidence="11">
    <location>
        <begin position="337"/>
        <end position="440"/>
    </location>
</feature>
<comment type="caution">
    <text evidence="12">The sequence shown here is derived from an EMBL/GenBank/DDBJ whole genome shotgun (WGS) entry which is preliminary data.</text>
</comment>
<dbReference type="RefSeq" id="WP_139602009.1">
    <property type="nucleotide sequence ID" value="NZ_VDCQ01000010.1"/>
</dbReference>
<dbReference type="InterPro" id="IPR014026">
    <property type="entry name" value="UDP-Glc/GDP-Man_DH_dimer"/>
</dbReference>
<evidence type="ECO:0000256" key="4">
    <source>
        <dbReference type="ARBA" id="ARBA00023002"/>
    </source>
</evidence>
<dbReference type="SUPFAM" id="SSF51735">
    <property type="entry name" value="NAD(P)-binding Rossmann-fold domains"/>
    <property type="match status" value="1"/>
</dbReference>
<dbReference type="Gene3D" id="3.40.50.720">
    <property type="entry name" value="NAD(P)-binding Rossmann-like Domain"/>
    <property type="match status" value="2"/>
</dbReference>
<protein>
    <recommendedName>
        <fullName evidence="3 7">UDP-glucose 6-dehydrogenase</fullName>
        <ecNumber evidence="3 7">1.1.1.22</ecNumber>
    </recommendedName>
</protein>
<evidence type="ECO:0000256" key="10">
    <source>
        <dbReference type="PIRSR" id="PIRSR500134-3"/>
    </source>
</evidence>
<feature type="binding site" evidence="9">
    <location>
        <begin position="273"/>
        <end position="277"/>
    </location>
    <ligand>
        <name>substrate</name>
    </ligand>
</feature>
<dbReference type="OrthoDB" id="9803238at2"/>
<evidence type="ECO:0000256" key="8">
    <source>
        <dbReference type="PIRSR" id="PIRSR500134-1"/>
    </source>
</evidence>
<dbReference type="SMART" id="SM00984">
    <property type="entry name" value="UDPG_MGDP_dh_C"/>
    <property type="match status" value="1"/>
</dbReference>
<dbReference type="InterPro" id="IPR028357">
    <property type="entry name" value="UDPglc_DH_bac"/>
</dbReference>
<dbReference type="SUPFAM" id="SSF52413">
    <property type="entry name" value="UDP-glucose/GDP-mannose dehydrogenase C-terminal domain"/>
    <property type="match status" value="1"/>
</dbReference>
<dbReference type="EMBL" id="VDCQ01000010">
    <property type="protein sequence ID" value="TNJ66545.1"/>
    <property type="molecule type" value="Genomic_DNA"/>
</dbReference>
<feature type="binding site" evidence="10">
    <location>
        <position position="158"/>
    </location>
    <ligand>
        <name>NAD(+)</name>
        <dbReference type="ChEBI" id="CHEBI:57540"/>
    </ligand>
</feature>
<dbReference type="InterPro" id="IPR017476">
    <property type="entry name" value="UDP-Glc/GDP-Man"/>
</dbReference>
<dbReference type="PIRSF" id="PIRSF000124">
    <property type="entry name" value="UDPglc_GDPman_dh"/>
    <property type="match status" value="1"/>
</dbReference>
<evidence type="ECO:0000256" key="7">
    <source>
        <dbReference type="PIRNR" id="PIRNR000124"/>
    </source>
</evidence>
<feature type="binding site" evidence="10">
    <location>
        <position position="30"/>
    </location>
    <ligand>
        <name>NAD(+)</name>
        <dbReference type="ChEBI" id="CHEBI:57540"/>
    </ligand>
</feature>
<evidence type="ECO:0000313" key="12">
    <source>
        <dbReference type="EMBL" id="TNJ66545.1"/>
    </source>
</evidence>
<gene>
    <name evidence="12" type="ORF">FE784_09780</name>
</gene>
<dbReference type="UniPathway" id="UPA00038">
    <property type="reaction ID" value="UER00491"/>
</dbReference>
<feature type="binding site" evidence="9">
    <location>
        <position position="228"/>
    </location>
    <ligand>
        <name>substrate</name>
    </ligand>
</feature>
<dbReference type="InterPro" id="IPR036291">
    <property type="entry name" value="NAD(P)-bd_dom_sf"/>
</dbReference>
<dbReference type="PANTHER" id="PTHR43750">
    <property type="entry name" value="UDP-GLUCOSE 6-DEHYDROGENASE TUAD"/>
    <property type="match status" value="1"/>
</dbReference>
<dbReference type="GO" id="GO:0051287">
    <property type="term" value="F:NAD binding"/>
    <property type="evidence" value="ECO:0007669"/>
    <property type="project" value="InterPro"/>
</dbReference>
<evidence type="ECO:0000313" key="13">
    <source>
        <dbReference type="Proteomes" id="UP000307943"/>
    </source>
</evidence>
<reference evidence="12 13" key="1">
    <citation type="submission" date="2019-05" db="EMBL/GenBank/DDBJ databases">
        <title>We sequenced the genome of Paenibacillus hemerocallicola KCTC 33185 for further insight into its adaptation and study the phylogeny of Paenibacillus.</title>
        <authorList>
            <person name="Narsing Rao M.P."/>
        </authorList>
    </citation>
    <scope>NUCLEOTIDE SEQUENCE [LARGE SCALE GENOMIC DNA]</scope>
    <source>
        <strain evidence="12 13">KCTC 33185</strain>
    </source>
</reference>
<dbReference type="AlphaFoldDB" id="A0A5C4TC82"/>
<comment type="similarity">
    <text evidence="2 7">Belongs to the UDP-glucose/GDP-mannose dehydrogenase family.</text>
</comment>
<dbReference type="Gene3D" id="1.20.5.100">
    <property type="entry name" value="Cytochrome c1, transmembrane anchor, C-terminal"/>
    <property type="match status" value="1"/>
</dbReference>
<dbReference type="GO" id="GO:0000271">
    <property type="term" value="P:polysaccharide biosynthetic process"/>
    <property type="evidence" value="ECO:0007669"/>
    <property type="project" value="InterPro"/>
</dbReference>
<evidence type="ECO:0000259" key="11">
    <source>
        <dbReference type="SMART" id="SM00984"/>
    </source>
</evidence>
<feature type="binding site" evidence="10">
    <location>
        <position position="287"/>
    </location>
    <ligand>
        <name>NAD(+)</name>
        <dbReference type="ChEBI" id="CHEBI:57540"/>
    </ligand>
</feature>
<dbReference type="InterPro" id="IPR036220">
    <property type="entry name" value="UDP-Glc/GDP-Man_DH_C_sf"/>
</dbReference>
<evidence type="ECO:0000256" key="6">
    <source>
        <dbReference type="ARBA" id="ARBA00047473"/>
    </source>
</evidence>
<dbReference type="Pfam" id="PF00984">
    <property type="entry name" value="UDPG_MGDP_dh"/>
    <property type="match status" value="1"/>
</dbReference>
<evidence type="ECO:0000256" key="1">
    <source>
        <dbReference type="ARBA" id="ARBA00004701"/>
    </source>
</evidence>
<dbReference type="SUPFAM" id="SSF48179">
    <property type="entry name" value="6-phosphogluconate dehydrogenase C-terminal domain-like"/>
    <property type="match status" value="1"/>
</dbReference>
<sequence length="459" mass="49797">MKIAVIGAGYVGSVTAAAFAASGRRVTVIDSDPRKVERINGGRSPIYEPGLDALLGSVVGRQLLTASDRYDSISEADAVFIAVGTPSLPDGTADLSYVSAAADSIGSAINPDRFTVVVDKSTVPVGTAGLVASRIEERSGLKRGEAFAVASNPEFLREGYALEDVFYPDRIVIGTMDPEARRILKQLYRPLLERHNYSSLADVIPQPAQPKADTIYFETDEGSAEMIKYVSNAFLAVKISYINEVAKLCEAIGADVTDVAAGVGLDSRIGSKFLQVSSGWSGSCFPKDTAELLSASRKYGSELTVVKAAVESNRGMHDYCVEKVRRRLKSLIGKRIGILGLTFKPNTDDARQTQASVIIGSLLELGATVAVHDPQGKAMFQALNPNLQVRYCDTGEETANGTDALLLLTHWEEYALLDWKAMRQRMRTPYMLDTRNFLRTAPWGEWGYEYEGMGIGTVR</sequence>
<dbReference type="PANTHER" id="PTHR43750:SF3">
    <property type="entry name" value="UDP-GLUCOSE 6-DEHYDROGENASE TUAD"/>
    <property type="match status" value="1"/>
</dbReference>
<dbReference type="InterPro" id="IPR014027">
    <property type="entry name" value="UDP-Glc/GDP-Man_DH_C"/>
</dbReference>
<dbReference type="Pfam" id="PF03720">
    <property type="entry name" value="UDPG_MGDP_dh_C"/>
    <property type="match status" value="1"/>
</dbReference>
<feature type="binding site" evidence="10">
    <location>
        <position position="85"/>
    </location>
    <ligand>
        <name>NAD(+)</name>
        <dbReference type="ChEBI" id="CHEBI:57540"/>
    </ligand>
</feature>
<feature type="active site" description="Nucleophile" evidence="8">
    <location>
        <position position="284"/>
    </location>
</feature>
<organism evidence="12 13">
    <name type="scientific">Paenibacillus hemerocallicola</name>
    <dbReference type="NCBI Taxonomy" id="1172614"/>
    <lineage>
        <taxon>Bacteria</taxon>
        <taxon>Bacillati</taxon>
        <taxon>Bacillota</taxon>
        <taxon>Bacilli</taxon>
        <taxon>Bacillales</taxon>
        <taxon>Paenibacillaceae</taxon>
        <taxon>Paenibacillus</taxon>
    </lineage>
</organism>
<evidence type="ECO:0000256" key="5">
    <source>
        <dbReference type="ARBA" id="ARBA00023027"/>
    </source>
</evidence>
<feature type="binding site" evidence="10">
    <location>
        <position position="351"/>
    </location>
    <ligand>
        <name>NAD(+)</name>
        <dbReference type="ChEBI" id="CHEBI:57540"/>
    </ligand>
</feature>
<dbReference type="InterPro" id="IPR008927">
    <property type="entry name" value="6-PGluconate_DH-like_C_sf"/>
</dbReference>
<comment type="catalytic activity">
    <reaction evidence="6 7">
        <text>UDP-alpha-D-glucose + 2 NAD(+) + H2O = UDP-alpha-D-glucuronate + 2 NADH + 3 H(+)</text>
        <dbReference type="Rhea" id="RHEA:23596"/>
        <dbReference type="ChEBI" id="CHEBI:15377"/>
        <dbReference type="ChEBI" id="CHEBI:15378"/>
        <dbReference type="ChEBI" id="CHEBI:57540"/>
        <dbReference type="ChEBI" id="CHEBI:57945"/>
        <dbReference type="ChEBI" id="CHEBI:58052"/>
        <dbReference type="ChEBI" id="CHEBI:58885"/>
        <dbReference type="EC" id="1.1.1.22"/>
    </reaction>
</comment>
<feature type="binding site" evidence="9">
    <location>
        <position position="344"/>
    </location>
    <ligand>
        <name>substrate</name>
    </ligand>
</feature>
<dbReference type="NCBIfam" id="TIGR03026">
    <property type="entry name" value="NDP-sugDHase"/>
    <property type="match status" value="1"/>
</dbReference>
<feature type="binding site" evidence="9">
    <location>
        <begin position="155"/>
        <end position="158"/>
    </location>
    <ligand>
        <name>substrate</name>
    </ligand>
</feature>
<dbReference type="GO" id="GO:0003979">
    <property type="term" value="F:UDP-glucose 6-dehydrogenase activity"/>
    <property type="evidence" value="ECO:0007669"/>
    <property type="project" value="UniProtKB-EC"/>
</dbReference>
<keyword evidence="13" id="KW-1185">Reference proteome</keyword>
<feature type="binding site" evidence="10">
    <location>
        <position position="122"/>
    </location>
    <ligand>
        <name>NAD(+)</name>
        <dbReference type="ChEBI" id="CHEBI:57540"/>
    </ligand>
</feature>
<evidence type="ECO:0000256" key="3">
    <source>
        <dbReference type="ARBA" id="ARBA00012954"/>
    </source>
</evidence>
<evidence type="ECO:0000256" key="2">
    <source>
        <dbReference type="ARBA" id="ARBA00006601"/>
    </source>
</evidence>
<dbReference type="EC" id="1.1.1.22" evidence="3 7"/>
<name>A0A5C4TC82_9BACL</name>
<feature type="binding site" evidence="10">
    <location>
        <position position="35"/>
    </location>
    <ligand>
        <name>NAD(+)</name>
        <dbReference type="ChEBI" id="CHEBI:57540"/>
    </ligand>
</feature>
<dbReference type="Proteomes" id="UP000307943">
    <property type="component" value="Unassembled WGS sequence"/>
</dbReference>
<proteinExistence type="inferred from homology"/>